<feature type="transmembrane region" description="Helical" evidence="6">
    <location>
        <begin position="318"/>
        <end position="336"/>
    </location>
</feature>
<organism evidence="8 9">
    <name type="scientific">Gehongia tenuis</name>
    <dbReference type="NCBI Taxonomy" id="2763655"/>
    <lineage>
        <taxon>Bacteria</taxon>
        <taxon>Bacillati</taxon>
        <taxon>Bacillota</taxon>
        <taxon>Clostridia</taxon>
        <taxon>Christensenellales</taxon>
        <taxon>Christensenellaceae</taxon>
        <taxon>Gehongia</taxon>
    </lineage>
</organism>
<keyword evidence="3 6" id="KW-0812">Transmembrane</keyword>
<dbReference type="Pfam" id="PF07690">
    <property type="entry name" value="MFS_1"/>
    <property type="match status" value="1"/>
</dbReference>
<feature type="transmembrane region" description="Helical" evidence="6">
    <location>
        <begin position="127"/>
        <end position="149"/>
    </location>
</feature>
<accession>A0A926HNQ9</accession>
<feature type="transmembrane region" description="Helical" evidence="6">
    <location>
        <begin position="193"/>
        <end position="214"/>
    </location>
</feature>
<comment type="subcellular location">
    <subcellularLocation>
        <location evidence="1">Cell membrane</location>
        <topology evidence="1">Multi-pass membrane protein</topology>
    </subcellularLocation>
</comment>
<feature type="transmembrane region" description="Helical" evidence="6">
    <location>
        <begin position="102"/>
        <end position="121"/>
    </location>
</feature>
<feature type="transmembrane region" description="Helical" evidence="6">
    <location>
        <begin position="285"/>
        <end position="306"/>
    </location>
</feature>
<reference evidence="8" key="1">
    <citation type="submission" date="2020-08" db="EMBL/GenBank/DDBJ databases">
        <title>Genome public.</title>
        <authorList>
            <person name="Liu C."/>
            <person name="Sun Q."/>
        </authorList>
    </citation>
    <scope>NUCLEOTIDE SEQUENCE</scope>
    <source>
        <strain evidence="8">NSJ-53</strain>
    </source>
</reference>
<dbReference type="PANTHER" id="PTHR23526:SF2">
    <property type="entry name" value="MAJOR FACILITATOR SUPERFAMILY (MFS) PROFILE DOMAIN-CONTAINING PROTEIN"/>
    <property type="match status" value="1"/>
</dbReference>
<evidence type="ECO:0000259" key="7">
    <source>
        <dbReference type="PROSITE" id="PS50850"/>
    </source>
</evidence>
<feature type="transmembrane region" description="Helical" evidence="6">
    <location>
        <begin position="35"/>
        <end position="61"/>
    </location>
</feature>
<dbReference type="Proteomes" id="UP000623172">
    <property type="component" value="Unassembled WGS sequence"/>
</dbReference>
<dbReference type="EMBL" id="JACRSR010000001">
    <property type="protein sequence ID" value="MBC8530418.1"/>
    <property type="molecule type" value="Genomic_DNA"/>
</dbReference>
<feature type="transmembrane region" description="Helical" evidence="6">
    <location>
        <begin position="170"/>
        <end position="187"/>
    </location>
</feature>
<feature type="transmembrane region" description="Helical" evidence="6">
    <location>
        <begin position="377"/>
        <end position="397"/>
    </location>
</feature>
<protein>
    <submittedName>
        <fullName evidence="8">MFS transporter</fullName>
    </submittedName>
</protein>
<gene>
    <name evidence="8" type="ORF">H8696_00975</name>
</gene>
<dbReference type="Gene3D" id="1.20.1250.20">
    <property type="entry name" value="MFS general substrate transporter like domains"/>
    <property type="match status" value="1"/>
</dbReference>
<evidence type="ECO:0000256" key="3">
    <source>
        <dbReference type="ARBA" id="ARBA00022692"/>
    </source>
</evidence>
<feature type="transmembrane region" description="Helical" evidence="6">
    <location>
        <begin position="342"/>
        <end position="370"/>
    </location>
</feature>
<evidence type="ECO:0000313" key="8">
    <source>
        <dbReference type="EMBL" id="MBC8530418.1"/>
    </source>
</evidence>
<feature type="transmembrane region" description="Helical" evidence="6">
    <location>
        <begin position="252"/>
        <end position="273"/>
    </location>
</feature>
<dbReference type="InterPro" id="IPR036259">
    <property type="entry name" value="MFS_trans_sf"/>
</dbReference>
<evidence type="ECO:0000256" key="2">
    <source>
        <dbReference type="ARBA" id="ARBA00022448"/>
    </source>
</evidence>
<sequence>MRKPFFPALFHWLYEVVFGPLEPGMDREHKRWLDFFILESSAGTVGYTMTTGVFMTGYALYLGASDYLAGLIASVPMLMNGFQLLGAALCEKSKHKKGLLQGLLLAYRVPLGCTIFIPLLFPRSWWVPVFVGMYLLGFLCSALFQPGYNAWIVALTSPRTRGTFYAHREAAYQAVGMIFGMVVGVVVDALGQGYGAFFVPYCLCLVFCLVNYLFIRPIRYPEPTAPAAEPGEAEKRREKIGTLQRVKRNPRVLQFAAIWILWNGGYWMAFAYFSVFMVSTLGLSYSFMNIINVVQMGSLVVAVRYWGRFGDHQGWVKSLTFTCMIIIVGFAVRGVVAPSMTWLLIPISIVAGAGMGGINVGTLNMIAYLAHPEDQSFCYALHTGVAGLAGFLGSVAGGSLTDLFANVYIGPFSGIHLMFFVSGLVMLSALIVFRVWSRRVPKPA</sequence>
<dbReference type="RefSeq" id="WP_249314339.1">
    <property type="nucleotide sequence ID" value="NZ_JACRSR010000001.1"/>
</dbReference>
<keyword evidence="4 6" id="KW-1133">Transmembrane helix</keyword>
<evidence type="ECO:0000256" key="6">
    <source>
        <dbReference type="SAM" id="Phobius"/>
    </source>
</evidence>
<feature type="transmembrane region" description="Helical" evidence="6">
    <location>
        <begin position="417"/>
        <end position="436"/>
    </location>
</feature>
<dbReference type="GO" id="GO:0022857">
    <property type="term" value="F:transmembrane transporter activity"/>
    <property type="evidence" value="ECO:0007669"/>
    <property type="project" value="InterPro"/>
</dbReference>
<evidence type="ECO:0000313" key="9">
    <source>
        <dbReference type="Proteomes" id="UP000623172"/>
    </source>
</evidence>
<keyword evidence="2" id="KW-0813">Transport</keyword>
<dbReference type="InterPro" id="IPR052528">
    <property type="entry name" value="Sugar_transport-like"/>
</dbReference>
<name>A0A926HNQ9_9FIRM</name>
<dbReference type="AlphaFoldDB" id="A0A926HNQ9"/>
<evidence type="ECO:0000256" key="5">
    <source>
        <dbReference type="ARBA" id="ARBA00023136"/>
    </source>
</evidence>
<evidence type="ECO:0000256" key="1">
    <source>
        <dbReference type="ARBA" id="ARBA00004651"/>
    </source>
</evidence>
<keyword evidence="5 6" id="KW-0472">Membrane</keyword>
<proteinExistence type="predicted"/>
<dbReference type="PROSITE" id="PS50850">
    <property type="entry name" value="MFS"/>
    <property type="match status" value="1"/>
</dbReference>
<feature type="transmembrane region" description="Helical" evidence="6">
    <location>
        <begin position="67"/>
        <end position="90"/>
    </location>
</feature>
<comment type="caution">
    <text evidence="8">The sequence shown here is derived from an EMBL/GenBank/DDBJ whole genome shotgun (WGS) entry which is preliminary data.</text>
</comment>
<evidence type="ECO:0000256" key="4">
    <source>
        <dbReference type="ARBA" id="ARBA00022989"/>
    </source>
</evidence>
<dbReference type="PANTHER" id="PTHR23526">
    <property type="entry name" value="INTEGRAL MEMBRANE TRANSPORT PROTEIN-RELATED"/>
    <property type="match status" value="1"/>
</dbReference>
<dbReference type="GO" id="GO:0005886">
    <property type="term" value="C:plasma membrane"/>
    <property type="evidence" value="ECO:0007669"/>
    <property type="project" value="UniProtKB-SubCell"/>
</dbReference>
<dbReference type="InterPro" id="IPR011701">
    <property type="entry name" value="MFS"/>
</dbReference>
<keyword evidence="9" id="KW-1185">Reference proteome</keyword>
<dbReference type="SUPFAM" id="SSF103473">
    <property type="entry name" value="MFS general substrate transporter"/>
    <property type="match status" value="1"/>
</dbReference>
<dbReference type="InterPro" id="IPR020846">
    <property type="entry name" value="MFS_dom"/>
</dbReference>
<feature type="domain" description="Major facilitator superfamily (MFS) profile" evidence="7">
    <location>
        <begin position="252"/>
        <end position="444"/>
    </location>
</feature>